<name>A0A9N8WN11_9GLOM</name>
<feature type="transmembrane region" description="Helical" evidence="1">
    <location>
        <begin position="64"/>
        <end position="84"/>
    </location>
</feature>
<keyword evidence="3" id="KW-1185">Reference proteome</keyword>
<comment type="caution">
    <text evidence="2">The sequence shown here is derived from an EMBL/GenBank/DDBJ whole genome shotgun (WGS) entry which is preliminary data.</text>
</comment>
<keyword evidence="1" id="KW-0472">Membrane</keyword>
<sequence length="216" mass="24184">MDFGDDDGQIVHVVENGTTDIDSVKGVAIGIDRFDLTIQKPYILTALPPNPIVETIEKLVIKTVFAFSTLISLHLAGGSIFMLVKHGYIIIPAKVFLYMFLCFDIALRISVGGYALYIGTIDDGFQWGLFFSLLFFIGKEDLVNFIEEYRSASMWDIYTFLNSALALVAYVLIFLESECAIGTQCYFITSSLLAAACATCAKCLWVLLWFHFDKEF</sequence>
<feature type="transmembrane region" description="Helical" evidence="1">
    <location>
        <begin position="96"/>
        <end position="118"/>
    </location>
</feature>
<reference evidence="2" key="1">
    <citation type="submission" date="2021-06" db="EMBL/GenBank/DDBJ databases">
        <authorList>
            <person name="Kallberg Y."/>
            <person name="Tangrot J."/>
            <person name="Rosling A."/>
        </authorList>
    </citation>
    <scope>NUCLEOTIDE SEQUENCE</scope>
    <source>
        <strain evidence="2">MT106</strain>
    </source>
</reference>
<dbReference type="Proteomes" id="UP000789831">
    <property type="component" value="Unassembled WGS sequence"/>
</dbReference>
<organism evidence="2 3">
    <name type="scientific">Ambispora gerdemannii</name>
    <dbReference type="NCBI Taxonomy" id="144530"/>
    <lineage>
        <taxon>Eukaryota</taxon>
        <taxon>Fungi</taxon>
        <taxon>Fungi incertae sedis</taxon>
        <taxon>Mucoromycota</taxon>
        <taxon>Glomeromycotina</taxon>
        <taxon>Glomeromycetes</taxon>
        <taxon>Archaeosporales</taxon>
        <taxon>Ambisporaceae</taxon>
        <taxon>Ambispora</taxon>
    </lineage>
</organism>
<gene>
    <name evidence="2" type="ORF">AGERDE_LOCUS3593</name>
</gene>
<dbReference type="AlphaFoldDB" id="A0A9N8WN11"/>
<evidence type="ECO:0000256" key="1">
    <source>
        <dbReference type="SAM" id="Phobius"/>
    </source>
</evidence>
<keyword evidence="1" id="KW-1133">Transmembrane helix</keyword>
<protein>
    <submittedName>
        <fullName evidence="2">6921_t:CDS:1</fullName>
    </submittedName>
</protein>
<accession>A0A9N8WN11</accession>
<proteinExistence type="predicted"/>
<evidence type="ECO:0000313" key="2">
    <source>
        <dbReference type="EMBL" id="CAG8487950.1"/>
    </source>
</evidence>
<keyword evidence="1" id="KW-0812">Transmembrane</keyword>
<feature type="transmembrane region" description="Helical" evidence="1">
    <location>
        <begin position="124"/>
        <end position="143"/>
    </location>
</feature>
<dbReference type="EMBL" id="CAJVPL010000364">
    <property type="protein sequence ID" value="CAG8487950.1"/>
    <property type="molecule type" value="Genomic_DNA"/>
</dbReference>
<feature type="transmembrane region" description="Helical" evidence="1">
    <location>
        <begin position="187"/>
        <end position="210"/>
    </location>
</feature>
<feature type="transmembrane region" description="Helical" evidence="1">
    <location>
        <begin position="155"/>
        <end position="175"/>
    </location>
</feature>
<evidence type="ECO:0000313" key="3">
    <source>
        <dbReference type="Proteomes" id="UP000789831"/>
    </source>
</evidence>
<dbReference type="OrthoDB" id="10334808at2759"/>